<dbReference type="EMBL" id="BJCL01000021">
    <property type="protein sequence ID" value="GCL65858.1"/>
    <property type="molecule type" value="Genomic_DNA"/>
</dbReference>
<dbReference type="Gene3D" id="1.20.1290.10">
    <property type="entry name" value="AhpD-like"/>
    <property type="match status" value="2"/>
</dbReference>
<reference evidence="3" key="1">
    <citation type="submission" date="2019-03" db="EMBL/GenBank/DDBJ databases">
        <title>Aquabacterium pictum sp.nov., the first bacteriochlorophyll a-containing freshwater bacterium in the genus Aquabacterium of the class Betaproteobacteria.</title>
        <authorList>
            <person name="Hirose S."/>
            <person name="Tank M."/>
            <person name="Hara E."/>
            <person name="Tamaki H."/>
            <person name="Takaichi S."/>
            <person name="Haruta S."/>
            <person name="Hanada S."/>
        </authorList>
    </citation>
    <scope>NUCLEOTIDE SEQUENCE [LARGE SCALE GENOMIC DNA]</scope>
    <source>
        <strain evidence="3">W35</strain>
    </source>
</reference>
<dbReference type="GO" id="GO:0051920">
    <property type="term" value="F:peroxiredoxin activity"/>
    <property type="evidence" value="ECO:0007669"/>
    <property type="project" value="InterPro"/>
</dbReference>
<evidence type="ECO:0000313" key="3">
    <source>
        <dbReference type="Proteomes" id="UP000301751"/>
    </source>
</evidence>
<dbReference type="SUPFAM" id="SSF69118">
    <property type="entry name" value="AhpD-like"/>
    <property type="match status" value="2"/>
</dbReference>
<organism evidence="2 3">
    <name type="scientific">Pseudaquabacterium pictum</name>
    <dbReference type="NCBI Taxonomy" id="2315236"/>
    <lineage>
        <taxon>Bacteria</taxon>
        <taxon>Pseudomonadati</taxon>
        <taxon>Pseudomonadota</taxon>
        <taxon>Betaproteobacteria</taxon>
        <taxon>Burkholderiales</taxon>
        <taxon>Sphaerotilaceae</taxon>
        <taxon>Pseudaquabacterium</taxon>
    </lineage>
</organism>
<evidence type="ECO:0000313" key="2">
    <source>
        <dbReference type="EMBL" id="GCL65858.1"/>
    </source>
</evidence>
<dbReference type="Pfam" id="PF02627">
    <property type="entry name" value="CMD"/>
    <property type="match status" value="1"/>
</dbReference>
<dbReference type="InterPro" id="IPR029032">
    <property type="entry name" value="AhpD-like"/>
</dbReference>
<dbReference type="PANTHER" id="PTHR35446">
    <property type="entry name" value="SI:CH211-175M2.5"/>
    <property type="match status" value="1"/>
</dbReference>
<sequence length="401" mass="41853">MTNPPPSPGAPAMTLETLATTADVVDACVPLAPGQTIHTVRHARAKVVAATQASHDGLLSPAVAGISVAERAAAALLACQRSHASALADHYRTLLQQAGPEAAAWAGAITAGRWQADLPPRLGTILDYTAKLIERPIDGDRAAVQALVQAGLSTPAIVALAQLIAFVSYQVRLVAGLQALAAAAQMPAPAPAPAGAAGQPALLPSPLRIQGFTDETLPWLPWLDTVVLDAATPEQLAALDEMSPTARQSPYFLLLAHQPEILLHRSVAFNAIMFAPGGLSRAERELGATVESRLNGCVYCTSVHAQRFAQLARRNDVIAQLFQDPATAGIDARERALVRFAAQLGLQPHTVGAADVLALQAAGLPPAEVLDLVHAVALFAWANRLMLNLGETVLPWAAPQA</sequence>
<comment type="caution">
    <text evidence="2">The sequence shown here is derived from an EMBL/GenBank/DDBJ whole genome shotgun (WGS) entry which is preliminary data.</text>
</comment>
<keyword evidence="3" id="KW-1185">Reference proteome</keyword>
<protein>
    <recommendedName>
        <fullName evidence="1">Carboxymuconolactone decarboxylase-like domain-containing protein</fullName>
    </recommendedName>
</protein>
<proteinExistence type="predicted"/>
<gene>
    <name evidence="2" type="ORF">AQPW35_49390</name>
</gene>
<dbReference type="AlphaFoldDB" id="A0A480B453"/>
<accession>A0A480B453</accession>
<dbReference type="Proteomes" id="UP000301751">
    <property type="component" value="Unassembled WGS sequence"/>
</dbReference>
<feature type="domain" description="Carboxymuconolactone decarboxylase-like" evidence="1">
    <location>
        <begin position="267"/>
        <end position="342"/>
    </location>
</feature>
<dbReference type="InterPro" id="IPR003779">
    <property type="entry name" value="CMD-like"/>
</dbReference>
<dbReference type="NCBIfam" id="TIGR01926">
    <property type="entry name" value="peroxid_rel"/>
    <property type="match status" value="1"/>
</dbReference>
<dbReference type="InterPro" id="IPR010195">
    <property type="entry name" value="Uncharacterised_peroxidase-rel"/>
</dbReference>
<name>A0A480B453_9BURK</name>
<evidence type="ECO:0000259" key="1">
    <source>
        <dbReference type="Pfam" id="PF02627"/>
    </source>
</evidence>
<dbReference type="PANTHER" id="PTHR35446:SF2">
    <property type="entry name" value="CARBOXYMUCONOLACTONE DECARBOXYLASE-LIKE DOMAIN-CONTAINING PROTEIN"/>
    <property type="match status" value="1"/>
</dbReference>